<dbReference type="Proteomes" id="UP000005496">
    <property type="component" value="Unassembled WGS sequence"/>
</dbReference>
<feature type="domain" description="CBS" evidence="10">
    <location>
        <begin position="264"/>
        <end position="322"/>
    </location>
</feature>
<evidence type="ECO:0008006" key="14">
    <source>
        <dbReference type="Google" id="ProtNLM"/>
    </source>
</evidence>
<feature type="region of interest" description="Disordered" evidence="9">
    <location>
        <begin position="335"/>
        <end position="354"/>
    </location>
</feature>
<evidence type="ECO:0000313" key="13">
    <source>
        <dbReference type="Proteomes" id="UP000005496"/>
    </source>
</evidence>
<dbReference type="PROSITE" id="PS51371">
    <property type="entry name" value="CBS"/>
    <property type="match status" value="2"/>
</dbReference>
<reference evidence="12" key="1">
    <citation type="submission" date="2010-05" db="EMBL/GenBank/DDBJ databases">
        <title>The draft genome of Desulfonatronospira thiodismutans ASO3-1.</title>
        <authorList>
            <consortium name="US DOE Joint Genome Institute (JGI-PGF)"/>
            <person name="Lucas S."/>
            <person name="Copeland A."/>
            <person name="Lapidus A."/>
            <person name="Cheng J.-F."/>
            <person name="Bruce D."/>
            <person name="Goodwin L."/>
            <person name="Pitluck S."/>
            <person name="Chertkov O."/>
            <person name="Brettin T."/>
            <person name="Detter J.C."/>
            <person name="Han C."/>
            <person name="Land M.L."/>
            <person name="Hauser L."/>
            <person name="Kyrpides N."/>
            <person name="Mikhailova N."/>
            <person name="Muyzer G."/>
            <person name="Woyke T."/>
        </authorList>
    </citation>
    <scope>NUCLEOTIDE SEQUENCE [LARGE SCALE GENOMIC DNA]</scope>
    <source>
        <strain evidence="12">ASO3-1</strain>
    </source>
</reference>
<keyword evidence="2 8" id="KW-0812">Transmembrane</keyword>
<dbReference type="EMBL" id="ACJN02000002">
    <property type="protein sequence ID" value="EFI35051.1"/>
    <property type="molecule type" value="Genomic_DNA"/>
</dbReference>
<evidence type="ECO:0000313" key="12">
    <source>
        <dbReference type="EMBL" id="EFI35051.1"/>
    </source>
</evidence>
<evidence type="ECO:0000256" key="7">
    <source>
        <dbReference type="PROSITE-ProRule" id="PRU00703"/>
    </source>
</evidence>
<name>D6SQM5_9BACT</name>
<keyword evidence="6 8" id="KW-0472">Membrane</keyword>
<dbReference type="eggNOG" id="COG1253">
    <property type="taxonomic scope" value="Bacteria"/>
</dbReference>
<accession>D6SQM5</accession>
<proteinExistence type="predicted"/>
<evidence type="ECO:0000259" key="11">
    <source>
        <dbReference type="PROSITE" id="PS51846"/>
    </source>
</evidence>
<keyword evidence="3" id="KW-0677">Repeat</keyword>
<dbReference type="Pfam" id="PF00571">
    <property type="entry name" value="CBS"/>
    <property type="match status" value="2"/>
</dbReference>
<evidence type="ECO:0000256" key="9">
    <source>
        <dbReference type="SAM" id="MobiDB-lite"/>
    </source>
</evidence>
<sequence>MWELIIAFSLAVVVSAFCSIAEAALYSVPWSFIERLKKEKKKSGELLYKLRSRIDQPITAILTLNTLANTAGAAIAGAAAASVFGAQNLIYFSIVFTLTILIFSEIIPKTMGVVFNRRVAPILAKPLVALVWVLKPVIVVCRYLVVFIERKKAGPTTSEEDLLAMLSLTRRSGVIKPYEELTIQNILSLDKKMVRDIMTPRMVIFSLPAKMTVSEAREYKTFWPHSRIPVYEGDDPEDVVGIVSRSQILDALARDQDHIRLEDLMRRVDFVVETMSLDRLLIKCLNSRVHLFMVLDEYGGIAGLVTLEDVMEEILGKEIVDETDEVVDMREMARQSRAELKSRSRSGVGEKGSQ</sequence>
<dbReference type="RefSeq" id="WP_008870365.1">
    <property type="nucleotide sequence ID" value="NZ_ACJN02000002.1"/>
</dbReference>
<evidence type="ECO:0000256" key="1">
    <source>
        <dbReference type="ARBA" id="ARBA00004141"/>
    </source>
</evidence>
<evidence type="ECO:0000256" key="8">
    <source>
        <dbReference type="PROSITE-ProRule" id="PRU01193"/>
    </source>
</evidence>
<dbReference type="InterPro" id="IPR000644">
    <property type="entry name" value="CBS_dom"/>
</dbReference>
<evidence type="ECO:0000256" key="2">
    <source>
        <dbReference type="ARBA" id="ARBA00022692"/>
    </source>
</evidence>
<evidence type="ECO:0000256" key="6">
    <source>
        <dbReference type="ARBA" id="ARBA00023136"/>
    </source>
</evidence>
<keyword evidence="4 8" id="KW-1133">Transmembrane helix</keyword>
<protein>
    <recommendedName>
        <fullName evidence="14">CBS domain containing protein</fullName>
    </recommendedName>
</protein>
<evidence type="ECO:0000256" key="3">
    <source>
        <dbReference type="ARBA" id="ARBA00022737"/>
    </source>
</evidence>
<dbReference type="OrthoDB" id="9798188at2"/>
<organism evidence="12 13">
    <name type="scientific">Desulfonatronospira thiodismutans ASO3-1</name>
    <dbReference type="NCBI Taxonomy" id="555779"/>
    <lineage>
        <taxon>Bacteria</taxon>
        <taxon>Pseudomonadati</taxon>
        <taxon>Thermodesulfobacteriota</taxon>
        <taxon>Desulfovibrionia</taxon>
        <taxon>Desulfovibrionales</taxon>
        <taxon>Desulfonatronovibrionaceae</taxon>
        <taxon>Desulfonatronospira</taxon>
    </lineage>
</organism>
<keyword evidence="13" id="KW-1185">Reference proteome</keyword>
<keyword evidence="5 7" id="KW-0129">CBS domain</keyword>
<dbReference type="PROSITE" id="PS51846">
    <property type="entry name" value="CNNM"/>
    <property type="match status" value="1"/>
</dbReference>
<dbReference type="InterPro" id="IPR002550">
    <property type="entry name" value="CNNM"/>
</dbReference>
<dbReference type="CDD" id="cd04590">
    <property type="entry name" value="CBS_pair_CorC_HlyC_assoc"/>
    <property type="match status" value="1"/>
</dbReference>
<evidence type="ECO:0000259" key="10">
    <source>
        <dbReference type="PROSITE" id="PS51371"/>
    </source>
</evidence>
<dbReference type="Pfam" id="PF01595">
    <property type="entry name" value="CNNM"/>
    <property type="match status" value="1"/>
</dbReference>
<dbReference type="PANTHER" id="PTHR22777">
    <property type="entry name" value="HEMOLYSIN-RELATED"/>
    <property type="match status" value="1"/>
</dbReference>
<feature type="domain" description="CBS" evidence="10">
    <location>
        <begin position="198"/>
        <end position="258"/>
    </location>
</feature>
<dbReference type="PANTHER" id="PTHR22777:SF4">
    <property type="entry name" value="UPF0053 PROTEIN SLL1254"/>
    <property type="match status" value="1"/>
</dbReference>
<evidence type="ECO:0000256" key="4">
    <source>
        <dbReference type="ARBA" id="ARBA00022989"/>
    </source>
</evidence>
<comment type="subcellular location">
    <subcellularLocation>
        <location evidence="1">Membrane</location>
        <topology evidence="1">Multi-pass membrane protein</topology>
    </subcellularLocation>
</comment>
<feature type="domain" description="CNNM transmembrane" evidence="11">
    <location>
        <begin position="1"/>
        <end position="179"/>
    </location>
</feature>
<evidence type="ECO:0000256" key="5">
    <source>
        <dbReference type="ARBA" id="ARBA00023122"/>
    </source>
</evidence>
<dbReference type="Gene3D" id="3.10.580.10">
    <property type="entry name" value="CBS-domain"/>
    <property type="match status" value="1"/>
</dbReference>
<dbReference type="SUPFAM" id="SSF54631">
    <property type="entry name" value="CBS-domain pair"/>
    <property type="match status" value="1"/>
</dbReference>
<dbReference type="AlphaFoldDB" id="D6SQM5"/>
<dbReference type="InterPro" id="IPR044751">
    <property type="entry name" value="Ion_transp-like_CBS"/>
</dbReference>
<gene>
    <name evidence="12" type="ORF">Dthio_PD2445</name>
</gene>
<comment type="caution">
    <text evidence="12">The sequence shown here is derived from an EMBL/GenBank/DDBJ whole genome shotgun (WGS) entry which is preliminary data.</text>
</comment>
<dbReference type="GO" id="GO:0005886">
    <property type="term" value="C:plasma membrane"/>
    <property type="evidence" value="ECO:0007669"/>
    <property type="project" value="TreeGrafter"/>
</dbReference>
<dbReference type="InterPro" id="IPR046342">
    <property type="entry name" value="CBS_dom_sf"/>
</dbReference>